<keyword evidence="2" id="KW-1185">Reference proteome</keyword>
<evidence type="ECO:0000313" key="2">
    <source>
        <dbReference type="Proteomes" id="UP000053029"/>
    </source>
</evidence>
<sequence>MTDDEVFLLQVYSDLGDAIFDFDAIVDDPHISADEDVQAISPEADYVNTLHTLPNKPRIYRKPNRKGETDKSVWGRCCKCENCGVIISWSKCRFCLHSRCGWYEYSEEGTTLDGEDGGETWTISASFTKMKELSGEIGLEVEALVANRTLTSQQSERIVEALHALNLSLSEAEEEDDGK</sequence>
<gene>
    <name evidence="1" type="ORF">Z517_01661</name>
</gene>
<dbReference type="GeneID" id="25301151"/>
<protein>
    <submittedName>
        <fullName evidence="1">Uncharacterized protein</fullName>
    </submittedName>
</protein>
<reference evidence="1 2" key="1">
    <citation type="submission" date="2015-01" db="EMBL/GenBank/DDBJ databases">
        <title>The Genome Sequence of Fonsecaea pedrosoi CBS 271.37.</title>
        <authorList>
            <consortium name="The Broad Institute Genomics Platform"/>
            <person name="Cuomo C."/>
            <person name="de Hoog S."/>
            <person name="Gorbushina A."/>
            <person name="Stielow B."/>
            <person name="Teixiera M."/>
            <person name="Abouelleil A."/>
            <person name="Chapman S.B."/>
            <person name="Priest M."/>
            <person name="Young S.K."/>
            <person name="Wortman J."/>
            <person name="Nusbaum C."/>
            <person name="Birren B."/>
        </authorList>
    </citation>
    <scope>NUCLEOTIDE SEQUENCE [LARGE SCALE GENOMIC DNA]</scope>
    <source>
        <strain evidence="1 2">CBS 271.37</strain>
    </source>
</reference>
<name>A0A0D2E7Y8_9EURO</name>
<dbReference type="OrthoDB" id="10352168at2759"/>
<dbReference type="RefSeq" id="XP_013290074.1">
    <property type="nucleotide sequence ID" value="XM_013434620.1"/>
</dbReference>
<accession>A0A0D2E7Y8</accession>
<dbReference type="VEuPathDB" id="FungiDB:Z517_01661"/>
<evidence type="ECO:0000313" key="1">
    <source>
        <dbReference type="EMBL" id="KIW86266.1"/>
    </source>
</evidence>
<dbReference type="Proteomes" id="UP000053029">
    <property type="component" value="Unassembled WGS sequence"/>
</dbReference>
<proteinExistence type="predicted"/>
<dbReference type="HOGENOM" id="CLU_1503467_0_0_1"/>
<dbReference type="EMBL" id="KN846969">
    <property type="protein sequence ID" value="KIW86266.1"/>
    <property type="molecule type" value="Genomic_DNA"/>
</dbReference>
<organism evidence="1 2">
    <name type="scientific">Fonsecaea pedrosoi CBS 271.37</name>
    <dbReference type="NCBI Taxonomy" id="1442368"/>
    <lineage>
        <taxon>Eukaryota</taxon>
        <taxon>Fungi</taxon>
        <taxon>Dikarya</taxon>
        <taxon>Ascomycota</taxon>
        <taxon>Pezizomycotina</taxon>
        <taxon>Eurotiomycetes</taxon>
        <taxon>Chaetothyriomycetidae</taxon>
        <taxon>Chaetothyriales</taxon>
        <taxon>Herpotrichiellaceae</taxon>
        <taxon>Fonsecaea</taxon>
    </lineage>
</organism>
<dbReference type="AlphaFoldDB" id="A0A0D2E7Y8"/>